<feature type="compositionally biased region" description="Low complexity" evidence="3">
    <location>
        <begin position="118"/>
        <end position="131"/>
    </location>
</feature>
<feature type="DNA-binding region" description="H-T-H motif" evidence="2">
    <location>
        <begin position="25"/>
        <end position="44"/>
    </location>
</feature>
<keyword evidence="6" id="KW-1185">Reference proteome</keyword>
<dbReference type="PRINTS" id="PR00455">
    <property type="entry name" value="HTHTETR"/>
</dbReference>
<dbReference type="EMBL" id="JANUGQ010000001">
    <property type="protein sequence ID" value="MCS0634374.1"/>
    <property type="molecule type" value="Genomic_DNA"/>
</dbReference>
<organism evidence="5 6">
    <name type="scientific">Streptomyces pyxinae</name>
    <dbReference type="NCBI Taxonomy" id="2970734"/>
    <lineage>
        <taxon>Bacteria</taxon>
        <taxon>Bacillati</taxon>
        <taxon>Actinomycetota</taxon>
        <taxon>Actinomycetes</taxon>
        <taxon>Kitasatosporales</taxon>
        <taxon>Streptomycetaceae</taxon>
        <taxon>Streptomyces</taxon>
    </lineage>
</organism>
<evidence type="ECO:0000256" key="1">
    <source>
        <dbReference type="ARBA" id="ARBA00023125"/>
    </source>
</evidence>
<evidence type="ECO:0000313" key="6">
    <source>
        <dbReference type="Proteomes" id="UP001431313"/>
    </source>
</evidence>
<dbReference type="InterPro" id="IPR050109">
    <property type="entry name" value="HTH-type_TetR-like_transc_reg"/>
</dbReference>
<feature type="region of interest" description="Disordered" evidence="3">
    <location>
        <begin position="169"/>
        <end position="207"/>
    </location>
</feature>
<dbReference type="PROSITE" id="PS50977">
    <property type="entry name" value="HTH_TETR_2"/>
    <property type="match status" value="1"/>
</dbReference>
<evidence type="ECO:0000259" key="4">
    <source>
        <dbReference type="PROSITE" id="PS50977"/>
    </source>
</evidence>
<accession>A0ABT2CAD7</accession>
<name>A0ABT2CAD7_9ACTN</name>
<feature type="compositionally biased region" description="Pro residues" evidence="3">
    <location>
        <begin position="169"/>
        <end position="183"/>
    </location>
</feature>
<proteinExistence type="predicted"/>
<dbReference type="Proteomes" id="UP001431313">
    <property type="component" value="Unassembled WGS sequence"/>
</dbReference>
<protein>
    <submittedName>
        <fullName evidence="5">TetR/AcrR family transcriptional regulator</fullName>
    </submittedName>
</protein>
<dbReference type="InterPro" id="IPR001647">
    <property type="entry name" value="HTH_TetR"/>
</dbReference>
<feature type="region of interest" description="Disordered" evidence="3">
    <location>
        <begin position="98"/>
        <end position="131"/>
    </location>
</feature>
<reference evidence="5" key="1">
    <citation type="submission" date="2022-08" db="EMBL/GenBank/DDBJ databases">
        <authorList>
            <person name="Somphong A."/>
            <person name="Phongsopitanun W."/>
        </authorList>
    </citation>
    <scope>NUCLEOTIDE SEQUENCE</scope>
    <source>
        <strain evidence="5">LP05-1</strain>
    </source>
</reference>
<dbReference type="PANTHER" id="PTHR30055:SF146">
    <property type="entry name" value="HTH-TYPE TRANSCRIPTIONAL DUAL REGULATOR CECR"/>
    <property type="match status" value="1"/>
</dbReference>
<dbReference type="InterPro" id="IPR009057">
    <property type="entry name" value="Homeodomain-like_sf"/>
</dbReference>
<dbReference type="Pfam" id="PF00440">
    <property type="entry name" value="TetR_N"/>
    <property type="match status" value="1"/>
</dbReference>
<gene>
    <name evidence="5" type="ORF">NX801_01560</name>
</gene>
<evidence type="ECO:0000313" key="5">
    <source>
        <dbReference type="EMBL" id="MCS0634374.1"/>
    </source>
</evidence>
<dbReference type="Gene3D" id="1.10.357.10">
    <property type="entry name" value="Tetracycline Repressor, domain 2"/>
    <property type="match status" value="1"/>
</dbReference>
<dbReference type="PANTHER" id="PTHR30055">
    <property type="entry name" value="HTH-TYPE TRANSCRIPTIONAL REGULATOR RUTR"/>
    <property type="match status" value="1"/>
</dbReference>
<comment type="caution">
    <text evidence="5">The sequence shown here is derived from an EMBL/GenBank/DDBJ whole genome shotgun (WGS) entry which is preliminary data.</text>
</comment>
<dbReference type="RefSeq" id="WP_258784887.1">
    <property type="nucleotide sequence ID" value="NZ_JANUGQ010000001.1"/>
</dbReference>
<dbReference type="SUPFAM" id="SSF46689">
    <property type="entry name" value="Homeodomain-like"/>
    <property type="match status" value="1"/>
</dbReference>
<feature type="region of interest" description="Disordered" evidence="3">
    <location>
        <begin position="264"/>
        <end position="283"/>
    </location>
</feature>
<keyword evidence="1 2" id="KW-0238">DNA-binding</keyword>
<evidence type="ECO:0000256" key="2">
    <source>
        <dbReference type="PROSITE-ProRule" id="PRU00335"/>
    </source>
</evidence>
<feature type="domain" description="HTH tetR-type" evidence="4">
    <location>
        <begin position="2"/>
        <end position="62"/>
    </location>
</feature>
<sequence>MPTAREALLDAALTALAVRPWPAVRMVEIAAAAGVSRQTLYNEFGSKEGLARALVVREADAWLHGVETVLRSGTGPGPGVGAEAAAGAGVGIGAVTGAGATGERTAPGVPRPGGGPAGAPDRPAAGSAGAAADTGADRLVAAAEWIVAEARSKPLVRALLTGCWGEPLPEPHPAGPPRAPRVPRPGRGPSGPPVRSVDAGPPAPGRLADAVRDRSLAVLSPGLPGADARSELALHCELAVRLALSYVVAPGSRELGALVRTAMGAPGSGPGGISGPSRTAGDR</sequence>
<evidence type="ECO:0000256" key="3">
    <source>
        <dbReference type="SAM" id="MobiDB-lite"/>
    </source>
</evidence>